<dbReference type="InterPro" id="IPR010982">
    <property type="entry name" value="Lambda_DNA-bd_dom_sf"/>
</dbReference>
<dbReference type="PATRIC" id="fig|111780.3.peg.3571"/>
<accession>K9XWN8</accession>
<reference evidence="3" key="1">
    <citation type="journal article" date="2013" name="Proc. Natl. Acad. Sci. U.S.A.">
        <title>Improving the coverage of the cyanobacterial phylum using diversity-driven genome sequencing.</title>
        <authorList>
            <person name="Shih P.M."/>
            <person name="Wu D."/>
            <person name="Latifi A."/>
            <person name="Axen S.D."/>
            <person name="Fewer D.P."/>
            <person name="Talla E."/>
            <person name="Calteau A."/>
            <person name="Cai F."/>
            <person name="Tandeau de Marsac N."/>
            <person name="Rippka R."/>
            <person name="Herdman M."/>
            <person name="Sivonen K."/>
            <person name="Coursin T."/>
            <person name="Laurent T."/>
            <person name="Goodwin L."/>
            <person name="Nolan M."/>
            <person name="Davenport K.W."/>
            <person name="Han C.S."/>
            <person name="Rubin E.M."/>
            <person name="Eisen J.A."/>
            <person name="Woyke T."/>
            <person name="Gugger M."/>
            <person name="Kerfeld C.A."/>
        </authorList>
    </citation>
    <scope>NUCLEOTIDE SEQUENCE [LARGE SCALE GENOMIC DNA]</scope>
    <source>
        <strain evidence="3">ATCC 29371 / PCC 7437</strain>
    </source>
</reference>
<dbReference type="KEGG" id="scs:Sta7437_3446"/>
<dbReference type="SMART" id="SM00530">
    <property type="entry name" value="HTH_XRE"/>
    <property type="match status" value="1"/>
</dbReference>
<dbReference type="PROSITE" id="PS50943">
    <property type="entry name" value="HTH_CROC1"/>
    <property type="match status" value="1"/>
</dbReference>
<feature type="domain" description="HTH cro/C1-type" evidence="1">
    <location>
        <begin position="63"/>
        <end position="116"/>
    </location>
</feature>
<organism evidence="2 3">
    <name type="scientific">Stanieria cyanosphaera (strain ATCC 29371 / PCC 7437)</name>
    <dbReference type="NCBI Taxonomy" id="111780"/>
    <lineage>
        <taxon>Bacteria</taxon>
        <taxon>Bacillati</taxon>
        <taxon>Cyanobacteriota</taxon>
        <taxon>Cyanophyceae</taxon>
        <taxon>Pleurocapsales</taxon>
        <taxon>Dermocarpellaceae</taxon>
        <taxon>Stanieria</taxon>
    </lineage>
</organism>
<dbReference type="GO" id="GO:0003677">
    <property type="term" value="F:DNA binding"/>
    <property type="evidence" value="ECO:0007669"/>
    <property type="project" value="InterPro"/>
</dbReference>
<dbReference type="EMBL" id="CP003653">
    <property type="protein sequence ID" value="AFZ36948.1"/>
    <property type="molecule type" value="Genomic_DNA"/>
</dbReference>
<dbReference type="CDD" id="cd00093">
    <property type="entry name" value="HTH_XRE"/>
    <property type="match status" value="1"/>
</dbReference>
<dbReference type="SUPFAM" id="SSF47413">
    <property type="entry name" value="lambda repressor-like DNA-binding domains"/>
    <property type="match status" value="1"/>
</dbReference>
<dbReference type="HOGENOM" id="CLU_156612_0_0_3"/>
<name>K9XWN8_STAC7</name>
<gene>
    <name evidence="2" type="ordered locus">Sta7437_3446</name>
</gene>
<dbReference type="InterPro" id="IPR001387">
    <property type="entry name" value="Cro/C1-type_HTH"/>
</dbReference>
<protein>
    <submittedName>
        <fullName evidence="2">Helix-turn-helix domain protein</fullName>
    </submittedName>
</protein>
<evidence type="ECO:0000313" key="3">
    <source>
        <dbReference type="Proteomes" id="UP000010473"/>
    </source>
</evidence>
<dbReference type="Gene3D" id="1.10.260.40">
    <property type="entry name" value="lambda repressor-like DNA-binding domains"/>
    <property type="match status" value="1"/>
</dbReference>
<dbReference type="eggNOG" id="COG1396">
    <property type="taxonomic scope" value="Bacteria"/>
</dbReference>
<evidence type="ECO:0000313" key="2">
    <source>
        <dbReference type="EMBL" id="AFZ36948.1"/>
    </source>
</evidence>
<dbReference type="Pfam" id="PF01381">
    <property type="entry name" value="HTH_3"/>
    <property type="match status" value="1"/>
</dbReference>
<proteinExistence type="predicted"/>
<dbReference type="RefSeq" id="WP_015194610.1">
    <property type="nucleotide sequence ID" value="NC_019748.1"/>
</dbReference>
<sequence length="134" mass="14902">MSEKTEALRRDLGIIEEKLMDAEKQKRLEAAGYKVGNTSDFLGLTDAETELVEIKTRLALFAKEQRKINNLSQETLAKKMGSSQSRVAKIESGDPSVSLDLIFRALLNTGVTRQELASIILNSDDNETQKLMSN</sequence>
<keyword evidence="3" id="KW-1185">Reference proteome</keyword>
<dbReference type="Proteomes" id="UP000010473">
    <property type="component" value="Chromosome"/>
</dbReference>
<evidence type="ECO:0000259" key="1">
    <source>
        <dbReference type="PROSITE" id="PS50943"/>
    </source>
</evidence>
<dbReference type="AlphaFoldDB" id="K9XWN8"/>